<reference evidence="2 3" key="1">
    <citation type="submission" date="2020-02" db="EMBL/GenBank/DDBJ databases">
        <authorList>
            <person name="Zheng R.K."/>
            <person name="Sun C.M."/>
        </authorList>
    </citation>
    <scope>NUCLEOTIDE SEQUENCE [LARGE SCALE GENOMIC DNA]</scope>
    <source>
        <strain evidence="3">rifampicinis</strain>
    </source>
</reference>
<dbReference type="EMBL" id="CP062983">
    <property type="protein sequence ID" value="QPC81670.1"/>
    <property type="molecule type" value="Genomic_DNA"/>
</dbReference>
<dbReference type="Pfam" id="PF01527">
    <property type="entry name" value="HTH_Tnp_1"/>
    <property type="match status" value="1"/>
</dbReference>
<dbReference type="Proteomes" id="UP000594468">
    <property type="component" value="Chromosome"/>
</dbReference>
<dbReference type="Gene3D" id="1.10.10.10">
    <property type="entry name" value="Winged helix-like DNA-binding domain superfamily/Winged helix DNA-binding domain"/>
    <property type="match status" value="1"/>
</dbReference>
<dbReference type="SUPFAM" id="SSF46689">
    <property type="entry name" value="Homeodomain-like"/>
    <property type="match status" value="1"/>
</dbReference>
<organism evidence="2 3">
    <name type="scientific">Phototrophicus methaneseepsis</name>
    <dbReference type="NCBI Taxonomy" id="2710758"/>
    <lineage>
        <taxon>Bacteria</taxon>
        <taxon>Bacillati</taxon>
        <taxon>Chloroflexota</taxon>
        <taxon>Candidatus Thermofontia</taxon>
        <taxon>Phototrophicales</taxon>
        <taxon>Phototrophicaceae</taxon>
        <taxon>Phototrophicus</taxon>
    </lineage>
</organism>
<dbReference type="GO" id="GO:0003677">
    <property type="term" value="F:DNA binding"/>
    <property type="evidence" value="ECO:0007669"/>
    <property type="project" value="InterPro"/>
</dbReference>
<feature type="coiled-coil region" evidence="1">
    <location>
        <begin position="55"/>
        <end position="82"/>
    </location>
</feature>
<proteinExistence type="predicted"/>
<dbReference type="InterPro" id="IPR002514">
    <property type="entry name" value="Transposase_8"/>
</dbReference>
<dbReference type="GO" id="GO:0006313">
    <property type="term" value="P:DNA transposition"/>
    <property type="evidence" value="ECO:0007669"/>
    <property type="project" value="InterPro"/>
</dbReference>
<gene>
    <name evidence="2" type="ORF">G4Y79_18545</name>
</gene>
<accession>A0A7S8E791</accession>
<dbReference type="GO" id="GO:0004803">
    <property type="term" value="F:transposase activity"/>
    <property type="evidence" value="ECO:0007669"/>
    <property type="project" value="InterPro"/>
</dbReference>
<dbReference type="AlphaFoldDB" id="A0A7S8E791"/>
<evidence type="ECO:0000256" key="1">
    <source>
        <dbReference type="SAM" id="Coils"/>
    </source>
</evidence>
<name>A0A7S8E791_9CHLR</name>
<evidence type="ECO:0000313" key="2">
    <source>
        <dbReference type="EMBL" id="QPC81670.1"/>
    </source>
</evidence>
<dbReference type="InterPro" id="IPR036388">
    <property type="entry name" value="WH-like_DNA-bd_sf"/>
</dbReference>
<keyword evidence="1" id="KW-0175">Coiled coil</keyword>
<protein>
    <submittedName>
        <fullName evidence="2">Transposase</fullName>
    </submittedName>
</protein>
<dbReference type="InterPro" id="IPR009057">
    <property type="entry name" value="Homeodomain-like_sf"/>
</dbReference>
<keyword evidence="3" id="KW-1185">Reference proteome</keyword>
<dbReference type="KEGG" id="pmet:G4Y79_18545"/>
<dbReference type="RefSeq" id="WP_195169741.1">
    <property type="nucleotide sequence ID" value="NZ_CP062983.1"/>
</dbReference>
<sequence>MSRRISKEIKEEILSKVQSGERVADLAEQYGVSAKSIYGWLRQASGETVISVLEYNKLKRENEELKRLIGELTLNMHQQKKSR</sequence>
<evidence type="ECO:0000313" key="3">
    <source>
        <dbReference type="Proteomes" id="UP000594468"/>
    </source>
</evidence>